<dbReference type="InterPro" id="IPR016181">
    <property type="entry name" value="Acyl_CoA_acyltransferase"/>
</dbReference>
<keyword evidence="5" id="KW-1185">Reference proteome</keyword>
<accession>A0A975S266</accession>
<dbReference type="SUPFAM" id="SSF55729">
    <property type="entry name" value="Acyl-CoA N-acyltransferases (Nat)"/>
    <property type="match status" value="1"/>
</dbReference>
<evidence type="ECO:0000256" key="2">
    <source>
        <dbReference type="ARBA" id="ARBA00023315"/>
    </source>
</evidence>
<evidence type="ECO:0000259" key="3">
    <source>
        <dbReference type="PROSITE" id="PS51186"/>
    </source>
</evidence>
<dbReference type="PANTHER" id="PTHR43877:SF2">
    <property type="entry name" value="AMINOALKYLPHOSPHONATE N-ACETYLTRANSFERASE-RELATED"/>
    <property type="match status" value="1"/>
</dbReference>
<protein>
    <submittedName>
        <fullName evidence="4">GNAT family N-acetyltransferase</fullName>
    </submittedName>
</protein>
<dbReference type="PROSITE" id="PS51186">
    <property type="entry name" value="GNAT"/>
    <property type="match status" value="1"/>
</dbReference>
<dbReference type="InterPro" id="IPR000182">
    <property type="entry name" value="GNAT_dom"/>
</dbReference>
<dbReference type="Gene3D" id="3.40.630.30">
    <property type="match status" value="1"/>
</dbReference>
<dbReference type="CDD" id="cd04301">
    <property type="entry name" value="NAT_SF"/>
    <property type="match status" value="1"/>
</dbReference>
<dbReference type="AlphaFoldDB" id="A0A975S266"/>
<dbReference type="Pfam" id="PF00583">
    <property type="entry name" value="Acetyltransf_1"/>
    <property type="match status" value="1"/>
</dbReference>
<dbReference type="GO" id="GO:0016747">
    <property type="term" value="F:acyltransferase activity, transferring groups other than amino-acyl groups"/>
    <property type="evidence" value="ECO:0007669"/>
    <property type="project" value="InterPro"/>
</dbReference>
<proteinExistence type="predicted"/>
<evidence type="ECO:0000256" key="1">
    <source>
        <dbReference type="ARBA" id="ARBA00022679"/>
    </source>
</evidence>
<dbReference type="Proteomes" id="UP000679352">
    <property type="component" value="Chromosome"/>
</dbReference>
<evidence type="ECO:0000313" key="4">
    <source>
        <dbReference type="EMBL" id="QWK90653.1"/>
    </source>
</evidence>
<evidence type="ECO:0000313" key="5">
    <source>
        <dbReference type="Proteomes" id="UP000679352"/>
    </source>
</evidence>
<reference evidence="4" key="1">
    <citation type="submission" date="2021-06" db="EMBL/GenBank/DDBJ databases">
        <title>Direct submission.</title>
        <authorList>
            <person name="Lee C.-S."/>
            <person name="Jin L."/>
        </authorList>
    </citation>
    <scope>NUCLEOTIDE SEQUENCE</scope>
    <source>
        <strain evidence="4">Con5</strain>
    </source>
</reference>
<dbReference type="KEGG" id="gfu:KM031_01685"/>
<keyword evidence="2" id="KW-0012">Acyltransferase</keyword>
<dbReference type="PANTHER" id="PTHR43877">
    <property type="entry name" value="AMINOALKYLPHOSPHONATE N-ACETYLTRANSFERASE-RELATED-RELATED"/>
    <property type="match status" value="1"/>
</dbReference>
<gene>
    <name evidence="4" type="ORF">KM031_01685</name>
</gene>
<feature type="domain" description="N-acetyltransferase" evidence="3">
    <location>
        <begin position="3"/>
        <end position="147"/>
    </location>
</feature>
<name>A0A975S266_9RHOB</name>
<keyword evidence="1" id="KW-0808">Transferase</keyword>
<organism evidence="4 5">
    <name type="scientific">Gemmobacter fulvus</name>
    <dbReference type="NCBI Taxonomy" id="2840474"/>
    <lineage>
        <taxon>Bacteria</taxon>
        <taxon>Pseudomonadati</taxon>
        <taxon>Pseudomonadota</taxon>
        <taxon>Alphaproteobacteria</taxon>
        <taxon>Rhodobacterales</taxon>
        <taxon>Paracoccaceae</taxon>
        <taxon>Gemmobacter</taxon>
    </lineage>
</organism>
<dbReference type="EMBL" id="CP076361">
    <property type="protein sequence ID" value="QWK90653.1"/>
    <property type="molecule type" value="Genomic_DNA"/>
</dbReference>
<dbReference type="InterPro" id="IPR050832">
    <property type="entry name" value="Bact_Acetyltransf"/>
</dbReference>
<sequence length="147" mass="16498">MTVQIRTAAAADETGWRALWDAYLAFYNVSLDPAITAHTWARILDPASPLTARLGFVDGRMQGFALHHHHASTWVMGEDCYLEDLFVADSARGHGLGRALIDDLKALAKAAGWHRLYWHTDEGNARARALYDSYAPYDGHVRYRITL</sequence>
<dbReference type="RefSeq" id="WP_215504099.1">
    <property type="nucleotide sequence ID" value="NZ_CP076361.1"/>
</dbReference>